<feature type="non-terminal residue" evidence="1">
    <location>
        <position position="238"/>
    </location>
</feature>
<gene>
    <name evidence="1" type="ORF">S01H4_15405</name>
</gene>
<dbReference type="AlphaFoldDB" id="X1A8V0"/>
<dbReference type="EMBL" id="BART01006753">
    <property type="protein sequence ID" value="GAG69173.1"/>
    <property type="molecule type" value="Genomic_DNA"/>
</dbReference>
<evidence type="ECO:0000313" key="1">
    <source>
        <dbReference type="EMBL" id="GAG69173.1"/>
    </source>
</evidence>
<sequence length="238" mass="27896">MGSQNKIRGILMINKRFFLIISIILFSFIPSIQPVKAVDEWEQVERVQDYILNHLKGTNTYSWESAPTWILNSSGEYTPYIYYRDEVKKCYTVQSGLIGFELYDAGIATFYDPDLLEERVKSERWELWHLDKTEWKQATLSSSISFTVHQYTDSIIIEAIRFSYKPDGAFLIKYIFVQGQPMKHEITWQSLSTETEIVEVRQVWDLKLSTDKVSLDNTNILTTSTKTNSTTYQYRFSI</sequence>
<proteinExistence type="predicted"/>
<name>X1A8V0_9ZZZZ</name>
<protein>
    <submittedName>
        <fullName evidence="1">Uncharacterized protein</fullName>
    </submittedName>
</protein>
<reference evidence="1" key="1">
    <citation type="journal article" date="2014" name="Front. Microbiol.">
        <title>High frequency of phylogenetically diverse reductive dehalogenase-homologous genes in deep subseafloor sedimentary metagenomes.</title>
        <authorList>
            <person name="Kawai M."/>
            <person name="Futagami T."/>
            <person name="Toyoda A."/>
            <person name="Takaki Y."/>
            <person name="Nishi S."/>
            <person name="Hori S."/>
            <person name="Arai W."/>
            <person name="Tsubouchi T."/>
            <person name="Morono Y."/>
            <person name="Uchiyama I."/>
            <person name="Ito T."/>
            <person name="Fujiyama A."/>
            <person name="Inagaki F."/>
            <person name="Takami H."/>
        </authorList>
    </citation>
    <scope>NUCLEOTIDE SEQUENCE</scope>
    <source>
        <strain evidence="1">Expedition CK06-06</strain>
    </source>
</reference>
<accession>X1A8V0</accession>
<organism evidence="1">
    <name type="scientific">marine sediment metagenome</name>
    <dbReference type="NCBI Taxonomy" id="412755"/>
    <lineage>
        <taxon>unclassified sequences</taxon>
        <taxon>metagenomes</taxon>
        <taxon>ecological metagenomes</taxon>
    </lineage>
</organism>
<comment type="caution">
    <text evidence="1">The sequence shown here is derived from an EMBL/GenBank/DDBJ whole genome shotgun (WGS) entry which is preliminary data.</text>
</comment>